<evidence type="ECO:0000256" key="4">
    <source>
        <dbReference type="ARBA" id="ARBA00023186"/>
    </source>
</evidence>
<gene>
    <name evidence="6" type="primary">fliT</name>
    <name evidence="6" type="ORF">U0042_18885</name>
</gene>
<sequence length="98" mass="10489">MSQQSLDRAYELTEAMSAAASAGDWLRAAQLAEERSPFIMSLTADQPPEAMAKIRAIQQFDAAITGHATAGRDVMTNQLGDALTRIAAAGFYQQTGKL</sequence>
<evidence type="ECO:0000256" key="1">
    <source>
        <dbReference type="ARBA" id="ARBA00004514"/>
    </source>
</evidence>
<keyword evidence="6" id="KW-0282">Flagellum</keyword>
<reference evidence="6 7" key="1">
    <citation type="submission" date="2023-12" db="EMBL/GenBank/DDBJ databases">
        <title>Genome sequencing and assembly of bacterial species from a model synthetic community.</title>
        <authorList>
            <person name="Hogle S.L."/>
        </authorList>
    </citation>
    <scope>NUCLEOTIDE SEQUENCE [LARGE SCALE GENOMIC DNA]</scope>
    <source>
        <strain evidence="6 7">HAMBI 2494</strain>
    </source>
</reference>
<keyword evidence="7" id="KW-1185">Reference proteome</keyword>
<name>A0ABZ0WFP1_9BURK</name>
<dbReference type="InterPro" id="IPR008622">
    <property type="entry name" value="FliT"/>
</dbReference>
<comment type="subcellular location">
    <subcellularLocation>
        <location evidence="1">Cytoplasm</location>
        <location evidence="1">Cytosol</location>
    </subcellularLocation>
</comment>
<evidence type="ECO:0000313" key="6">
    <source>
        <dbReference type="EMBL" id="WQD76171.1"/>
    </source>
</evidence>
<keyword evidence="4" id="KW-0143">Chaperone</keyword>
<evidence type="ECO:0000256" key="2">
    <source>
        <dbReference type="ARBA" id="ARBA00022490"/>
    </source>
</evidence>
<keyword evidence="2" id="KW-0963">Cytoplasm</keyword>
<keyword evidence="3" id="KW-1005">Bacterial flagellum biogenesis</keyword>
<evidence type="ECO:0000313" key="7">
    <source>
        <dbReference type="Proteomes" id="UP001325479"/>
    </source>
</evidence>
<dbReference type="Pfam" id="PF05400">
    <property type="entry name" value="FliT"/>
    <property type="match status" value="1"/>
</dbReference>
<protein>
    <recommendedName>
        <fullName evidence="5">Flagellar protein FliT</fullName>
    </recommendedName>
</protein>
<evidence type="ECO:0000256" key="3">
    <source>
        <dbReference type="ARBA" id="ARBA00022795"/>
    </source>
</evidence>
<accession>A0ABZ0WFP1</accession>
<evidence type="ECO:0000256" key="5">
    <source>
        <dbReference type="ARBA" id="ARBA00093797"/>
    </source>
</evidence>
<keyword evidence="6" id="KW-0966">Cell projection</keyword>
<proteinExistence type="predicted"/>
<organism evidence="6 7">
    <name type="scientific">Paraburkholderia kururiensis</name>
    <dbReference type="NCBI Taxonomy" id="984307"/>
    <lineage>
        <taxon>Bacteria</taxon>
        <taxon>Pseudomonadati</taxon>
        <taxon>Pseudomonadota</taxon>
        <taxon>Betaproteobacteria</taxon>
        <taxon>Burkholderiales</taxon>
        <taxon>Burkholderiaceae</taxon>
        <taxon>Paraburkholderia</taxon>
    </lineage>
</organism>
<dbReference type="EMBL" id="CP139965">
    <property type="protein sequence ID" value="WQD76171.1"/>
    <property type="molecule type" value="Genomic_DNA"/>
</dbReference>
<dbReference type="Proteomes" id="UP001325479">
    <property type="component" value="Chromosome"/>
</dbReference>
<keyword evidence="6" id="KW-0969">Cilium</keyword>
<dbReference type="RefSeq" id="WP_114813962.1">
    <property type="nucleotide sequence ID" value="NZ_CP139965.1"/>
</dbReference>